<name>A0ABX0U184_9SPHN</name>
<gene>
    <name evidence="2" type="ORF">FHT01_001865</name>
</gene>
<keyword evidence="3" id="KW-1185">Reference proteome</keyword>
<feature type="region of interest" description="Disordered" evidence="1">
    <location>
        <begin position="107"/>
        <end position="130"/>
    </location>
</feature>
<sequence>MSAGLALALGLLMFLGLLTLGIMPELRTDAEAVLTAFDVDLPAPKAERAPAAARPKSAPPPAAERPERPPEPPPPPRPPTEYTLPGVIPMARADFAAADIGKIASAPADAPSAGRGLADESGARGVGTAPDGSTLFAADWQREPTDAELAMYMPKRSRAGWGLIACRTAPRNRVTDCRILDETPGSGIARGMREAAWQFLVLPPRIDGQPVMGAWVRIRFDLNRGIAR</sequence>
<dbReference type="Proteomes" id="UP000788153">
    <property type="component" value="Unassembled WGS sequence"/>
</dbReference>
<feature type="region of interest" description="Disordered" evidence="1">
    <location>
        <begin position="46"/>
        <end position="85"/>
    </location>
</feature>
<organism evidence="2 3">
    <name type="scientific">Sphingomonas japonica</name>
    <dbReference type="NCBI Taxonomy" id="511662"/>
    <lineage>
        <taxon>Bacteria</taxon>
        <taxon>Pseudomonadati</taxon>
        <taxon>Pseudomonadota</taxon>
        <taxon>Alphaproteobacteria</taxon>
        <taxon>Sphingomonadales</taxon>
        <taxon>Sphingomonadaceae</taxon>
        <taxon>Sphingomonas</taxon>
    </lineage>
</organism>
<evidence type="ECO:0000256" key="1">
    <source>
        <dbReference type="SAM" id="MobiDB-lite"/>
    </source>
</evidence>
<evidence type="ECO:0000313" key="2">
    <source>
        <dbReference type="EMBL" id="NIJ24323.1"/>
    </source>
</evidence>
<dbReference type="EMBL" id="JAASQP010000001">
    <property type="protein sequence ID" value="NIJ24323.1"/>
    <property type="molecule type" value="Genomic_DNA"/>
</dbReference>
<evidence type="ECO:0000313" key="3">
    <source>
        <dbReference type="Proteomes" id="UP000788153"/>
    </source>
</evidence>
<dbReference type="RefSeq" id="WP_140046694.1">
    <property type="nucleotide sequence ID" value="NZ_VDYR01000001.1"/>
</dbReference>
<accession>A0ABX0U184</accession>
<protein>
    <submittedName>
        <fullName evidence="2">Protein TonB</fullName>
    </submittedName>
</protein>
<reference evidence="2 3" key="1">
    <citation type="submission" date="2020-03" db="EMBL/GenBank/DDBJ databases">
        <title>Genomic Encyclopedia of Type Strains, Phase IV (KMG-IV): sequencing the most valuable type-strain genomes for metagenomic binning, comparative biology and taxonomic classification.</title>
        <authorList>
            <person name="Goeker M."/>
        </authorList>
    </citation>
    <scope>NUCLEOTIDE SEQUENCE [LARGE SCALE GENOMIC DNA]</scope>
    <source>
        <strain evidence="2 3">DSM 22753</strain>
    </source>
</reference>
<proteinExistence type="predicted"/>
<comment type="caution">
    <text evidence="2">The sequence shown here is derived from an EMBL/GenBank/DDBJ whole genome shotgun (WGS) entry which is preliminary data.</text>
</comment>